<evidence type="ECO:0000313" key="1">
    <source>
        <dbReference type="EMBL" id="COV56321.1"/>
    </source>
</evidence>
<evidence type="ECO:0000313" key="2">
    <source>
        <dbReference type="Proteomes" id="UP000044938"/>
    </source>
</evidence>
<dbReference type="Proteomes" id="UP000044938">
    <property type="component" value="Unassembled WGS sequence"/>
</dbReference>
<gene>
    <name evidence="1" type="ORF">ERS007720_00473</name>
</gene>
<accession>A0A655I7S0</accession>
<dbReference type="AlphaFoldDB" id="A0A655I7S0"/>
<proteinExistence type="predicted"/>
<dbReference type="EMBL" id="CSAJ01000035">
    <property type="protein sequence ID" value="COV56321.1"/>
    <property type="molecule type" value="Genomic_DNA"/>
</dbReference>
<protein>
    <submittedName>
        <fullName evidence="1">Uncharacterized protein</fullName>
    </submittedName>
</protein>
<reference evidence="1 2" key="1">
    <citation type="submission" date="2015-03" db="EMBL/GenBank/DDBJ databases">
        <authorList>
            <consortium name="Pathogen Informatics"/>
        </authorList>
    </citation>
    <scope>NUCLEOTIDE SEQUENCE [LARGE SCALE GENOMIC DNA]</scope>
    <source>
        <strain evidence="1 2">M09401471</strain>
    </source>
</reference>
<sequence>MLVGNHLHQREQPCHVFPSNPVVLPGPLAASLDQPAALQRLQIRRCRGQVHPGRRRDRFYRALTLGEQVQDLQSPPIGQRLAHARYLVQQRRLTIGLSSHFQSSLGI</sequence>
<organism evidence="1 2">
    <name type="scientific">Mycobacterium tuberculosis</name>
    <dbReference type="NCBI Taxonomy" id="1773"/>
    <lineage>
        <taxon>Bacteria</taxon>
        <taxon>Bacillati</taxon>
        <taxon>Actinomycetota</taxon>
        <taxon>Actinomycetes</taxon>
        <taxon>Mycobacteriales</taxon>
        <taxon>Mycobacteriaceae</taxon>
        <taxon>Mycobacterium</taxon>
        <taxon>Mycobacterium tuberculosis complex</taxon>
    </lineage>
</organism>
<name>A0A655I7S0_MYCTX</name>